<evidence type="ECO:0000256" key="2">
    <source>
        <dbReference type="ARBA" id="ARBA00023239"/>
    </source>
</evidence>
<evidence type="ECO:0000313" key="4">
    <source>
        <dbReference type="Proteomes" id="UP000291301"/>
    </source>
</evidence>
<sequence>MNDFWVFGYASLMWKPGFDFVEKQRARLHGYHRSLCVISIEHRGSAHRPGLVMGLDRGGSCVGVAFRVDGRNRANVLDYLRARELVTNVYLERRGSITIEDGNHASALIYVADRDHGQYAGRLSVGEAVARVCGAVGGMGPNEDYVLNTADHIRTLGIRDHWLEEVVSRVKARRT</sequence>
<keyword evidence="4" id="KW-1185">Reference proteome</keyword>
<dbReference type="Pfam" id="PF04752">
    <property type="entry name" value="ChaC"/>
    <property type="match status" value="1"/>
</dbReference>
<keyword evidence="2" id="KW-0456">Lyase</keyword>
<dbReference type="Proteomes" id="UP000291301">
    <property type="component" value="Unassembled WGS sequence"/>
</dbReference>
<evidence type="ECO:0000256" key="1">
    <source>
        <dbReference type="ARBA" id="ARBA00012344"/>
    </source>
</evidence>
<dbReference type="InterPro" id="IPR013024">
    <property type="entry name" value="GGCT-like"/>
</dbReference>
<dbReference type="AlphaFoldDB" id="A0A4R0PCE9"/>
<dbReference type="GO" id="GO:0006751">
    <property type="term" value="P:glutathione catabolic process"/>
    <property type="evidence" value="ECO:0007669"/>
    <property type="project" value="InterPro"/>
</dbReference>
<dbReference type="PANTHER" id="PTHR12192">
    <property type="entry name" value="CATION TRANSPORT PROTEIN CHAC-RELATED"/>
    <property type="match status" value="1"/>
</dbReference>
<dbReference type="GO" id="GO:0016740">
    <property type="term" value="F:transferase activity"/>
    <property type="evidence" value="ECO:0007669"/>
    <property type="project" value="UniProtKB-KW"/>
</dbReference>
<dbReference type="OrthoDB" id="9795692at2"/>
<dbReference type="EC" id="4.3.2.7" evidence="1"/>
<comment type="caution">
    <text evidence="3">The sequence shown here is derived from an EMBL/GenBank/DDBJ whole genome shotgun (WGS) entry which is preliminary data.</text>
</comment>
<dbReference type="PANTHER" id="PTHR12192:SF2">
    <property type="entry name" value="GLUTATHIONE-SPECIFIC GAMMA-GLUTAMYLCYCLOTRANSFERASE 2"/>
    <property type="match status" value="1"/>
</dbReference>
<dbReference type="GO" id="GO:0061928">
    <property type="term" value="F:glutathione specific gamma-glutamylcyclotransferase activity"/>
    <property type="evidence" value="ECO:0007669"/>
    <property type="project" value="UniProtKB-EC"/>
</dbReference>
<dbReference type="EMBL" id="SJST01000004">
    <property type="protein sequence ID" value="TCD13764.1"/>
    <property type="molecule type" value="Genomic_DNA"/>
</dbReference>
<dbReference type="GO" id="GO:0005737">
    <property type="term" value="C:cytoplasm"/>
    <property type="evidence" value="ECO:0007669"/>
    <property type="project" value="TreeGrafter"/>
</dbReference>
<proteinExistence type="predicted"/>
<keyword evidence="3" id="KW-0808">Transferase</keyword>
<gene>
    <name evidence="3" type="ORF">E0D97_11695</name>
</gene>
<dbReference type="RefSeq" id="WP_131569078.1">
    <property type="nucleotide sequence ID" value="NZ_JAINFK010000003.1"/>
</dbReference>
<organism evidence="3 4">
    <name type="scientific">Oricola cellulosilytica</name>
    <dbReference type="NCBI Taxonomy" id="1429082"/>
    <lineage>
        <taxon>Bacteria</taxon>
        <taxon>Pseudomonadati</taxon>
        <taxon>Pseudomonadota</taxon>
        <taxon>Alphaproteobacteria</taxon>
        <taxon>Hyphomicrobiales</taxon>
        <taxon>Ahrensiaceae</taxon>
        <taxon>Oricola</taxon>
    </lineage>
</organism>
<accession>A0A4R0PCE9</accession>
<evidence type="ECO:0000313" key="3">
    <source>
        <dbReference type="EMBL" id="TCD13764.1"/>
    </source>
</evidence>
<dbReference type="Gene3D" id="3.10.490.10">
    <property type="entry name" value="Gamma-glutamyl cyclotransferase-like"/>
    <property type="match status" value="1"/>
</dbReference>
<protein>
    <recommendedName>
        <fullName evidence="1">glutathione-specific gamma-glutamylcyclotransferase</fullName>
        <ecNumber evidence="1">4.3.2.7</ecNumber>
    </recommendedName>
</protein>
<reference evidence="3 4" key="1">
    <citation type="journal article" date="2015" name="Antonie Van Leeuwenhoek">
        <title>Oricola cellulosilytica gen. nov., sp. nov., a cellulose-degrading bacterium of the family Phyllobacteriaceae isolated from surface seashore water, and emended descriptions of Mesorhizobium loti and Phyllobacterium myrsinacearum.</title>
        <authorList>
            <person name="Hameed A."/>
            <person name="Shahina M."/>
            <person name="Lai W.A."/>
            <person name="Lin S.Y."/>
            <person name="Young L.S."/>
            <person name="Liu Y.C."/>
            <person name="Hsu Y.H."/>
            <person name="Young C.C."/>
        </authorList>
    </citation>
    <scope>NUCLEOTIDE SEQUENCE [LARGE SCALE GENOMIC DNA]</scope>
    <source>
        <strain evidence="3 4">KCTC 52183</strain>
    </source>
</reference>
<dbReference type="SUPFAM" id="SSF110857">
    <property type="entry name" value="Gamma-glutamyl cyclotransferase-like"/>
    <property type="match status" value="1"/>
</dbReference>
<dbReference type="InterPro" id="IPR036568">
    <property type="entry name" value="GGCT-like_sf"/>
</dbReference>
<dbReference type="InterPro" id="IPR006840">
    <property type="entry name" value="ChaC"/>
</dbReference>
<name>A0A4R0PCE9_9HYPH</name>
<dbReference type="CDD" id="cd06661">
    <property type="entry name" value="GGCT_like"/>
    <property type="match status" value="1"/>
</dbReference>